<keyword evidence="2" id="KW-0238">DNA-binding</keyword>
<evidence type="ECO:0000313" key="8">
    <source>
        <dbReference type="Proteomes" id="UP001170717"/>
    </source>
</evidence>
<feature type="domain" description="HTH araC/xylS-type" evidence="4">
    <location>
        <begin position="227"/>
        <end position="325"/>
    </location>
</feature>
<dbReference type="Gene3D" id="3.40.50.880">
    <property type="match status" value="1"/>
</dbReference>
<keyword evidence="1" id="KW-0805">Transcription regulation</keyword>
<name>A0AAW7Z4T4_9ALTE</name>
<dbReference type="InterPro" id="IPR018062">
    <property type="entry name" value="HTH_AraC-typ_CS"/>
</dbReference>
<dbReference type="InterPro" id="IPR009057">
    <property type="entry name" value="Homeodomain-like_sf"/>
</dbReference>
<dbReference type="InterPro" id="IPR018060">
    <property type="entry name" value="HTH_AraC"/>
</dbReference>
<organism evidence="6 8">
    <name type="scientific">Alteromonas stellipolaris</name>
    <dbReference type="NCBI Taxonomy" id="233316"/>
    <lineage>
        <taxon>Bacteria</taxon>
        <taxon>Pseudomonadati</taxon>
        <taxon>Pseudomonadota</taxon>
        <taxon>Gammaproteobacteria</taxon>
        <taxon>Alteromonadales</taxon>
        <taxon>Alteromonadaceae</taxon>
        <taxon>Alteromonas/Salinimonas group</taxon>
        <taxon>Alteromonas</taxon>
    </lineage>
</organism>
<dbReference type="EMBL" id="JAUOQI010000005">
    <property type="protein sequence ID" value="MDO6577606.1"/>
    <property type="molecule type" value="Genomic_DNA"/>
</dbReference>
<dbReference type="InterPro" id="IPR002818">
    <property type="entry name" value="DJ-1/PfpI"/>
</dbReference>
<dbReference type="Proteomes" id="UP001170717">
    <property type="component" value="Unassembled WGS sequence"/>
</dbReference>
<evidence type="ECO:0000256" key="3">
    <source>
        <dbReference type="ARBA" id="ARBA00023163"/>
    </source>
</evidence>
<proteinExistence type="predicted"/>
<protein>
    <submittedName>
        <fullName evidence="5">AraC family transcriptional regulator</fullName>
    </submittedName>
    <submittedName>
        <fullName evidence="6">GlxA family transcriptional regulator</fullName>
    </submittedName>
</protein>
<evidence type="ECO:0000313" key="5">
    <source>
        <dbReference type="EMBL" id="AMJ72798.1"/>
    </source>
</evidence>
<dbReference type="FunFam" id="1.10.10.60:FF:000090">
    <property type="entry name" value="Transcriptional regulator ArgR, AraC family"/>
    <property type="match status" value="1"/>
</dbReference>
<reference evidence="6" key="2">
    <citation type="submission" date="2023-07" db="EMBL/GenBank/DDBJ databases">
        <title>Genome content predicts the carbon catabolic preferences of heterotrophic bacteria.</title>
        <authorList>
            <person name="Gralka M."/>
        </authorList>
    </citation>
    <scope>NUCLEOTIDE SEQUENCE</scope>
    <source>
        <strain evidence="6">F2M12</strain>
    </source>
</reference>
<dbReference type="InterPro" id="IPR029062">
    <property type="entry name" value="Class_I_gatase-like"/>
</dbReference>
<dbReference type="PROSITE" id="PS01124">
    <property type="entry name" value="HTH_ARAC_FAMILY_2"/>
    <property type="match status" value="1"/>
</dbReference>
<dbReference type="Gene3D" id="1.10.10.60">
    <property type="entry name" value="Homeodomain-like"/>
    <property type="match status" value="1"/>
</dbReference>
<dbReference type="EMBL" id="CP013926">
    <property type="protein sequence ID" value="AMJ72798.1"/>
    <property type="molecule type" value="Genomic_DNA"/>
</dbReference>
<dbReference type="SMART" id="SM00342">
    <property type="entry name" value="HTH_ARAC"/>
    <property type="match status" value="1"/>
</dbReference>
<keyword evidence="3" id="KW-0804">Transcription</keyword>
<dbReference type="CDD" id="cd03136">
    <property type="entry name" value="GATase1_AraC_ArgR_like"/>
    <property type="match status" value="1"/>
</dbReference>
<evidence type="ECO:0000313" key="7">
    <source>
        <dbReference type="Proteomes" id="UP000056750"/>
    </source>
</evidence>
<reference evidence="5 7" key="1">
    <citation type="submission" date="2015-12" db="EMBL/GenBank/DDBJ databases">
        <title>Intraspecies pangenome expansion in the marine bacterium Alteromonas.</title>
        <authorList>
            <person name="Lopez-Perez M."/>
            <person name="Rodriguez-Valera F."/>
        </authorList>
    </citation>
    <scope>NUCLEOTIDE SEQUENCE [LARGE SCALE GENOMIC DNA]</scope>
    <source>
        <strain evidence="5 7">LMG 21861</strain>
    </source>
</reference>
<evidence type="ECO:0000259" key="4">
    <source>
        <dbReference type="PROSITE" id="PS01124"/>
    </source>
</evidence>
<evidence type="ECO:0000256" key="2">
    <source>
        <dbReference type="ARBA" id="ARBA00023125"/>
    </source>
</evidence>
<evidence type="ECO:0000313" key="6">
    <source>
        <dbReference type="EMBL" id="MDO6577606.1"/>
    </source>
</evidence>
<dbReference type="RefSeq" id="WP_057794909.1">
    <property type="nucleotide sequence ID" value="NZ_CANLMS010000004.1"/>
</dbReference>
<dbReference type="GO" id="GO:0043565">
    <property type="term" value="F:sequence-specific DNA binding"/>
    <property type="evidence" value="ECO:0007669"/>
    <property type="project" value="InterPro"/>
</dbReference>
<keyword evidence="7" id="KW-1185">Reference proteome</keyword>
<sequence length="355" mass="40154">MIPIQTKYEGKGDRVRHIGFLLLPNFTMMALTSAIEPLRMANHLSGKTLYTWATISASGEPVVASDGLSVNVSARYENHESYSAVMVCGGVAVKENITKLDLNWLNYLARKNVILGGICTGSYALAKAGLLDNVNCTIHWEMLASWQEDFPKIKSTNQLYTIEHKRWCSSGGTAPMDLMLCLIGREYGKELQIAICEMFAHEHIRDESEMQRIPLQHVVGANQSKLQDIVHLMEANIEEPLNLNELAGFVNLSRRQLERLFQRYLHCSPHRYYMQIRLTRARQLIKQTNISIIEVAICCGFVSTPHFSKCYRNAFKIPPREERANRGLQFDNASGESTYGTVKIHHLPTPQLECG</sequence>
<dbReference type="SUPFAM" id="SSF52317">
    <property type="entry name" value="Class I glutamine amidotransferase-like"/>
    <property type="match status" value="1"/>
</dbReference>
<dbReference type="InterPro" id="IPR052158">
    <property type="entry name" value="INH-QAR"/>
</dbReference>
<dbReference type="Pfam" id="PF12833">
    <property type="entry name" value="HTH_18"/>
    <property type="match status" value="1"/>
</dbReference>
<gene>
    <name evidence="5" type="ORF">AVL57_01685</name>
    <name evidence="6" type="ORF">Q4527_09380</name>
</gene>
<dbReference type="PANTHER" id="PTHR43130:SF3">
    <property type="entry name" value="HTH-TYPE TRANSCRIPTIONAL REGULATOR RV1931C"/>
    <property type="match status" value="1"/>
</dbReference>
<dbReference type="SUPFAM" id="SSF46689">
    <property type="entry name" value="Homeodomain-like"/>
    <property type="match status" value="2"/>
</dbReference>
<dbReference type="Proteomes" id="UP000056750">
    <property type="component" value="Chromosome"/>
</dbReference>
<evidence type="ECO:0000256" key="1">
    <source>
        <dbReference type="ARBA" id="ARBA00023015"/>
    </source>
</evidence>
<dbReference type="PANTHER" id="PTHR43130">
    <property type="entry name" value="ARAC-FAMILY TRANSCRIPTIONAL REGULATOR"/>
    <property type="match status" value="1"/>
</dbReference>
<dbReference type="GeneID" id="83256376"/>
<dbReference type="KEGG" id="asq:AVL57_01685"/>
<accession>A0AAW7Z4T4</accession>
<dbReference type="PROSITE" id="PS00041">
    <property type="entry name" value="HTH_ARAC_FAMILY_1"/>
    <property type="match status" value="1"/>
</dbReference>
<dbReference type="GO" id="GO:0003700">
    <property type="term" value="F:DNA-binding transcription factor activity"/>
    <property type="evidence" value="ECO:0007669"/>
    <property type="project" value="InterPro"/>
</dbReference>
<dbReference type="AlphaFoldDB" id="A0AAW7Z4T4"/>
<dbReference type="Pfam" id="PF01965">
    <property type="entry name" value="DJ-1_PfpI"/>
    <property type="match status" value="1"/>
</dbReference>